<dbReference type="GO" id="GO:0000184">
    <property type="term" value="P:nuclear-transcribed mRNA catabolic process, nonsense-mediated decay"/>
    <property type="evidence" value="ECO:0007669"/>
    <property type="project" value="UniProtKB-KW"/>
</dbReference>
<organism evidence="18 19">
    <name type="scientific">Coniosporium apollinis (strain CBS 100218)</name>
    <name type="common">Rock-inhabiting black yeast</name>
    <dbReference type="NCBI Taxonomy" id="1168221"/>
    <lineage>
        <taxon>Eukaryota</taxon>
        <taxon>Fungi</taxon>
        <taxon>Dikarya</taxon>
        <taxon>Ascomycota</taxon>
        <taxon>Pezizomycotina</taxon>
        <taxon>Dothideomycetes</taxon>
        <taxon>Dothideomycetes incertae sedis</taxon>
        <taxon>Coniosporium</taxon>
    </lineage>
</organism>
<dbReference type="Pfam" id="PF13087">
    <property type="entry name" value="AAA_12"/>
    <property type="match status" value="1"/>
</dbReference>
<keyword evidence="19" id="KW-1185">Reference proteome</keyword>
<feature type="domain" description="Upf1" evidence="17">
    <location>
        <begin position="79"/>
        <end position="236"/>
    </location>
</feature>
<dbReference type="RefSeq" id="XP_007779319.1">
    <property type="nucleotide sequence ID" value="XM_007781129.1"/>
</dbReference>
<keyword evidence="10" id="KW-0067">ATP-binding</keyword>
<dbReference type="Gene3D" id="6.10.140.1240">
    <property type="match status" value="1"/>
</dbReference>
<feature type="region of interest" description="Disordered" evidence="16">
    <location>
        <begin position="30"/>
        <end position="51"/>
    </location>
</feature>
<dbReference type="AlphaFoldDB" id="R7YQ31"/>
<proteinExistence type="inferred from homology"/>
<dbReference type="GO" id="GO:0005524">
    <property type="term" value="F:ATP binding"/>
    <property type="evidence" value="ECO:0007669"/>
    <property type="project" value="UniProtKB-KW"/>
</dbReference>
<dbReference type="GO" id="GO:0003724">
    <property type="term" value="F:RNA helicase activity"/>
    <property type="evidence" value="ECO:0007669"/>
    <property type="project" value="UniProtKB-EC"/>
</dbReference>
<dbReference type="GO" id="GO:0003723">
    <property type="term" value="F:RNA binding"/>
    <property type="evidence" value="ECO:0007669"/>
    <property type="project" value="InterPro"/>
</dbReference>
<evidence type="ECO:0000256" key="5">
    <source>
        <dbReference type="ARBA" id="ARBA00022741"/>
    </source>
</evidence>
<evidence type="ECO:0000256" key="15">
    <source>
        <dbReference type="PROSITE-ProRule" id="PRU01341"/>
    </source>
</evidence>
<evidence type="ECO:0000256" key="1">
    <source>
        <dbReference type="ARBA" id="ARBA00004496"/>
    </source>
</evidence>
<dbReference type="InterPro" id="IPR027417">
    <property type="entry name" value="P-loop_NTPase"/>
</dbReference>
<dbReference type="InterPro" id="IPR041677">
    <property type="entry name" value="DNA2/NAM7_AAA_11"/>
</dbReference>
<dbReference type="CDD" id="cd18039">
    <property type="entry name" value="DEXXQc_UPF1"/>
    <property type="match status" value="1"/>
</dbReference>
<evidence type="ECO:0000256" key="10">
    <source>
        <dbReference type="ARBA" id="ARBA00022840"/>
    </source>
</evidence>
<gene>
    <name evidence="18" type="ORF">W97_03232</name>
</gene>
<dbReference type="Gene3D" id="2.40.30.230">
    <property type="match status" value="1"/>
</dbReference>
<dbReference type="PROSITE" id="PS51997">
    <property type="entry name" value="UPF1_CH_RICH"/>
    <property type="match status" value="1"/>
</dbReference>
<dbReference type="STRING" id="1168221.R7YQ31"/>
<keyword evidence="9 15" id="KW-0862">Zinc</keyword>
<feature type="region of interest" description="C3H" evidence="15">
    <location>
        <begin position="87"/>
        <end position="119"/>
    </location>
</feature>
<dbReference type="FunFam" id="3.40.50.300:FF:000097">
    <property type="entry name" value="Regulator of nonsense transcripts 1"/>
    <property type="match status" value="1"/>
</dbReference>
<dbReference type="InterPro" id="IPR041679">
    <property type="entry name" value="DNA2/NAM7-like_C"/>
</dbReference>
<evidence type="ECO:0000256" key="16">
    <source>
        <dbReference type="SAM" id="MobiDB-lite"/>
    </source>
</evidence>
<evidence type="ECO:0000256" key="12">
    <source>
        <dbReference type="ARBA" id="ARBA00048432"/>
    </source>
</evidence>
<keyword evidence="3" id="KW-0963">Cytoplasm</keyword>
<evidence type="ECO:0000256" key="14">
    <source>
        <dbReference type="ARBA" id="ARBA00055561"/>
    </source>
</evidence>
<dbReference type="eggNOG" id="KOG1802">
    <property type="taxonomic scope" value="Eukaryota"/>
</dbReference>
<dbReference type="GO" id="GO:0016787">
    <property type="term" value="F:hydrolase activity"/>
    <property type="evidence" value="ECO:0007669"/>
    <property type="project" value="UniProtKB-KW"/>
</dbReference>
<comment type="catalytic activity">
    <reaction evidence="12">
        <text>ATP + H2O = ADP + phosphate + H(+)</text>
        <dbReference type="Rhea" id="RHEA:13065"/>
        <dbReference type="ChEBI" id="CHEBI:15377"/>
        <dbReference type="ChEBI" id="CHEBI:15378"/>
        <dbReference type="ChEBI" id="CHEBI:30616"/>
        <dbReference type="ChEBI" id="CHEBI:43474"/>
        <dbReference type="ChEBI" id="CHEBI:456216"/>
        <dbReference type="EC" id="3.6.4.12"/>
    </reaction>
    <physiologicalReaction direction="left-to-right" evidence="12">
        <dbReference type="Rhea" id="RHEA:13066"/>
    </physiologicalReaction>
</comment>
<dbReference type="Gene3D" id="3.40.50.300">
    <property type="entry name" value="P-loop containing nucleotide triphosphate hydrolases"/>
    <property type="match status" value="2"/>
</dbReference>
<dbReference type="OrthoDB" id="6513042at2759"/>
<dbReference type="SMART" id="SM00487">
    <property type="entry name" value="DEXDc"/>
    <property type="match status" value="1"/>
</dbReference>
<evidence type="ECO:0000256" key="4">
    <source>
        <dbReference type="ARBA" id="ARBA00022723"/>
    </source>
</evidence>
<sequence>MEGAFTHLGNHLISDSAAAINADAGDDESILNGLGGDARRRRRDEDEETDVYDDEDLESMASMAVDGVNGKYPHKAEEDVELPPHACAYCGIHNSGSVVKCLACSKWFCSARGNTSSSHIINHLVRARHKEVQLHPASPLGDTVLECYNCGTKNVFLLGFIPAKSDTVVVLLCRQPCAAMPSSKDMNWDVSRWQPLIEDRSFLPWLVSAPSDQEQLRARHLSPQMIAKLEEMWKDNASATIQDLEKGAGVDDEPAPVLLRYDDAYQYQNVFGPLVKIEADYDRKLKESQSQDNLVVRWDFGLNNKHLASFVLPKLELGDVKLAVGDEMRLRYVGELRSHWEGVGYVIKIPNNQSDEVTIELRTKGDHKSVPTECTHNFCADYVWKATSFDRMQHAMKTFAIDEMSVSGYIFHRLLGHEVAAAPMKTQMPRKFSVPGLPELNGSQINAVKSVLQKPLSLIQGPPGTGKTVTSATIIHHLAKINGGQVLVCAPSNVAVDQLCERIHRTGLKVVRVTAKSREDVESPVGFLSLHEQVRMNDTNVELNKLTQLKNELGELSSQDEKKYKQLTRAAEREILTNADVICCTCVGAGDPRLAKFKFRTVLIDESTQSAEPECMIPLVLGCKQVVLVGDHQQLGPVIMNKKAAKAGLNQSLFERLVILGCAPIRLQVQYRMHPCLSQFPSNMFYEGSLQNGVTMAQRLRRDVDFPWPVADAPMMFWSNLGNEEISASGTSYLNRTEATNVEKIITRFFKAGVQPQDIGIITPYEGQRSYVVSSMQTNGTFKKENYKEIEVASVDAFQGREKDFIVLSCVRSNDHQGIGFLSDPRRLNVALTRAKYGLVILGNPKVLSKHPLWHYLLLHFKERNCLVEGPLSNLQVSLLQFSRPKQSYRGPQRYQMAFQHANNMTSGRSGANGKPSRQEYNDNGSIVGYIPDDVSSVYSSQVSGVGAHSNYPPMFQGFSEQWPTLGGARGGPGPKPRGNGAASVAGESVAASELTDATGATLDGKGGVAQGGVSLAGLSLNDINKPTSLSQSDRLKRYVESNGRADQNSPAGYRNTHARGGFDDDDVRSVSTAFASQIGLGNYD</sequence>
<protein>
    <submittedName>
        <fullName evidence="18">Regulator-nonsense transcripts 1</fullName>
    </submittedName>
</protein>
<feature type="region of interest" description="C4" evidence="15">
    <location>
        <begin position="147"/>
        <end position="177"/>
    </location>
</feature>
<dbReference type="InterPro" id="IPR018999">
    <property type="entry name" value="UPF1_CH/ZBD"/>
</dbReference>
<dbReference type="CDD" id="cd18808">
    <property type="entry name" value="SF1_C_Upf1"/>
    <property type="match status" value="1"/>
</dbReference>
<dbReference type="CDD" id="cd21400">
    <property type="entry name" value="ZBD_UPF1-like"/>
    <property type="match status" value="1"/>
</dbReference>
<evidence type="ECO:0000256" key="13">
    <source>
        <dbReference type="ARBA" id="ARBA00049390"/>
    </source>
</evidence>
<keyword evidence="11" id="KW-0866">Nonsense-mediated mRNA decay</keyword>
<comment type="function">
    <text evidence="14">RNA-dependent helicase required for nonsense-mediated decay (NMD) of aberrant mRNAs containing premature stop codons and modulates the expression level of normal mRNAs. Also capable of unwinding double-stranded DNA and translocating on single-stranded DNA.</text>
</comment>
<dbReference type="OMA" id="QYMQMNG"/>
<evidence type="ECO:0000256" key="8">
    <source>
        <dbReference type="ARBA" id="ARBA00022806"/>
    </source>
</evidence>
<evidence type="ECO:0000256" key="7">
    <source>
        <dbReference type="ARBA" id="ARBA00022801"/>
    </source>
</evidence>
<dbReference type="GO" id="GO:0005737">
    <property type="term" value="C:cytoplasm"/>
    <property type="evidence" value="ECO:0007669"/>
    <property type="project" value="UniProtKB-SubCell"/>
</dbReference>
<dbReference type="Proteomes" id="UP000016924">
    <property type="component" value="Unassembled WGS sequence"/>
</dbReference>
<dbReference type="InterPro" id="IPR047187">
    <property type="entry name" value="SF1_C_Upf1"/>
</dbReference>
<evidence type="ECO:0000256" key="11">
    <source>
        <dbReference type="ARBA" id="ARBA00023161"/>
    </source>
</evidence>
<dbReference type="Pfam" id="PF04851">
    <property type="entry name" value="ResIII"/>
    <property type="match status" value="1"/>
</dbReference>
<dbReference type="CDD" id="cd21407">
    <property type="entry name" value="1B_UPF1-like"/>
    <property type="match status" value="1"/>
</dbReference>
<dbReference type="SUPFAM" id="SSF52540">
    <property type="entry name" value="P-loop containing nucleoside triphosphate hydrolases"/>
    <property type="match status" value="1"/>
</dbReference>
<name>R7YQ31_CONA1</name>
<evidence type="ECO:0000256" key="3">
    <source>
        <dbReference type="ARBA" id="ARBA00022490"/>
    </source>
</evidence>
<dbReference type="PANTHER" id="PTHR10887:SF364">
    <property type="entry name" value="REGULATOR OF NONSENSE TRANSCRIPTS 1"/>
    <property type="match status" value="1"/>
</dbReference>
<dbReference type="Pfam" id="PF13086">
    <property type="entry name" value="AAA_11"/>
    <property type="match status" value="1"/>
</dbReference>
<evidence type="ECO:0000256" key="9">
    <source>
        <dbReference type="ARBA" id="ARBA00022833"/>
    </source>
</evidence>
<dbReference type="Pfam" id="PF09416">
    <property type="entry name" value="UPF1_Zn_bind"/>
    <property type="match status" value="1"/>
</dbReference>
<dbReference type="GO" id="GO:0003677">
    <property type="term" value="F:DNA binding"/>
    <property type="evidence" value="ECO:0007669"/>
    <property type="project" value="InterPro"/>
</dbReference>
<keyword evidence="4 15" id="KW-0479">Metal-binding</keyword>
<dbReference type="EMBL" id="JH767566">
    <property type="protein sequence ID" value="EON64002.1"/>
    <property type="molecule type" value="Genomic_DNA"/>
</dbReference>
<comment type="catalytic activity">
    <reaction evidence="13">
        <text>ATP + H2O = ADP + phosphate + H(+)</text>
        <dbReference type="Rhea" id="RHEA:13065"/>
        <dbReference type="ChEBI" id="CHEBI:15377"/>
        <dbReference type="ChEBI" id="CHEBI:15378"/>
        <dbReference type="ChEBI" id="CHEBI:30616"/>
        <dbReference type="ChEBI" id="CHEBI:43474"/>
        <dbReference type="ChEBI" id="CHEBI:456216"/>
        <dbReference type="EC" id="3.6.4.13"/>
    </reaction>
    <physiologicalReaction direction="left-to-right" evidence="13">
        <dbReference type="Rhea" id="RHEA:13066"/>
    </physiologicalReaction>
</comment>
<evidence type="ECO:0000259" key="17">
    <source>
        <dbReference type="PROSITE" id="PS51997"/>
    </source>
</evidence>
<dbReference type="GO" id="GO:0003678">
    <property type="term" value="F:DNA helicase activity"/>
    <property type="evidence" value="ECO:0007669"/>
    <property type="project" value="UniProtKB-EC"/>
</dbReference>
<dbReference type="FunFam" id="2.40.30.230:FF:000003">
    <property type="entry name" value="Regulator of nonsense transcripts 1"/>
    <property type="match status" value="1"/>
</dbReference>
<dbReference type="GO" id="GO:0008270">
    <property type="term" value="F:zinc ion binding"/>
    <property type="evidence" value="ECO:0007669"/>
    <property type="project" value="UniProtKB-UniRule"/>
</dbReference>
<feature type="region of interest" description="Disordered" evidence="16">
    <location>
        <begin position="1041"/>
        <end position="1067"/>
    </location>
</feature>
<keyword evidence="7" id="KW-0378">Hydrolase</keyword>
<feature type="region of interest" description="CC/SHH/C" evidence="15">
    <location>
        <begin position="101"/>
        <end position="129"/>
    </location>
</feature>
<dbReference type="InterPro" id="IPR040812">
    <property type="entry name" value="UPF1_1B_dom"/>
</dbReference>
<dbReference type="Pfam" id="PF18141">
    <property type="entry name" value="UPF1_1B_dom"/>
    <property type="match status" value="1"/>
</dbReference>
<dbReference type="InterPro" id="IPR014001">
    <property type="entry name" value="Helicase_ATP-bd"/>
</dbReference>
<comment type="similarity">
    <text evidence="2">Belongs to the DNA2/NAM7 helicase family.</text>
</comment>
<dbReference type="HOGENOM" id="CLU_001666_4_0_1"/>
<evidence type="ECO:0000313" key="19">
    <source>
        <dbReference type="Proteomes" id="UP000016924"/>
    </source>
</evidence>
<dbReference type="PANTHER" id="PTHR10887">
    <property type="entry name" value="DNA2/NAM7 HELICASE FAMILY"/>
    <property type="match status" value="1"/>
</dbReference>
<evidence type="ECO:0000256" key="6">
    <source>
        <dbReference type="ARBA" id="ARBA00022771"/>
    </source>
</evidence>
<reference evidence="19" key="1">
    <citation type="submission" date="2012-06" db="EMBL/GenBank/DDBJ databases">
        <title>The genome sequence of Coniosporium apollinis CBS 100218.</title>
        <authorList>
            <consortium name="The Broad Institute Genome Sequencing Platform"/>
            <person name="Cuomo C."/>
            <person name="Gorbushina A."/>
            <person name="Noack S."/>
            <person name="Walker B."/>
            <person name="Young S.K."/>
            <person name="Zeng Q."/>
            <person name="Gargeya S."/>
            <person name="Fitzgerald M."/>
            <person name="Haas B."/>
            <person name="Abouelleil A."/>
            <person name="Alvarado L."/>
            <person name="Arachchi H.M."/>
            <person name="Berlin A.M."/>
            <person name="Chapman S.B."/>
            <person name="Goldberg J."/>
            <person name="Griggs A."/>
            <person name="Gujja S."/>
            <person name="Hansen M."/>
            <person name="Howarth C."/>
            <person name="Imamovic A."/>
            <person name="Larimer J."/>
            <person name="McCowan C."/>
            <person name="Montmayeur A."/>
            <person name="Murphy C."/>
            <person name="Neiman D."/>
            <person name="Pearson M."/>
            <person name="Priest M."/>
            <person name="Roberts A."/>
            <person name="Saif S."/>
            <person name="Shea T."/>
            <person name="Sisk P."/>
            <person name="Sykes S."/>
            <person name="Wortman J."/>
            <person name="Nusbaum C."/>
            <person name="Birren B."/>
        </authorList>
    </citation>
    <scope>NUCLEOTIDE SEQUENCE [LARGE SCALE GENOMIC DNA]</scope>
    <source>
        <strain evidence="19">CBS 100218</strain>
    </source>
</reference>
<evidence type="ECO:0000313" key="18">
    <source>
        <dbReference type="EMBL" id="EON64002.1"/>
    </source>
</evidence>
<dbReference type="InterPro" id="IPR045055">
    <property type="entry name" value="DNA2/NAM7-like"/>
</dbReference>
<keyword evidence="5" id="KW-0547">Nucleotide-binding</keyword>
<keyword evidence="6 15" id="KW-0863">Zinc-finger</keyword>
<keyword evidence="8" id="KW-0347">Helicase</keyword>
<evidence type="ECO:0000256" key="2">
    <source>
        <dbReference type="ARBA" id="ARBA00007913"/>
    </source>
</evidence>
<accession>R7YQ31</accession>
<dbReference type="InterPro" id="IPR006935">
    <property type="entry name" value="Helicase/UvrB_N"/>
</dbReference>
<dbReference type="GeneID" id="19900543"/>
<comment type="subcellular location">
    <subcellularLocation>
        <location evidence="1">Cytoplasm</location>
    </subcellularLocation>
</comment>